<dbReference type="GO" id="GO:0005615">
    <property type="term" value="C:extracellular space"/>
    <property type="evidence" value="ECO:0007669"/>
    <property type="project" value="TreeGrafter"/>
</dbReference>
<dbReference type="GO" id="GO:0004252">
    <property type="term" value="F:serine-type endopeptidase activity"/>
    <property type="evidence" value="ECO:0007669"/>
    <property type="project" value="UniProtKB-EC"/>
</dbReference>
<keyword evidence="6" id="KW-0720">Serine protease</keyword>
<name>A0A444UIW5_ACIRT</name>
<gene>
    <name evidence="12" type="ORF">EOD39_4328</name>
</gene>
<dbReference type="Gene3D" id="2.40.10.10">
    <property type="entry name" value="Trypsin-like serine proteases"/>
    <property type="match status" value="3"/>
</dbReference>
<organism evidence="12 13">
    <name type="scientific">Acipenser ruthenus</name>
    <name type="common">Sterlet sturgeon</name>
    <dbReference type="NCBI Taxonomy" id="7906"/>
    <lineage>
        <taxon>Eukaryota</taxon>
        <taxon>Metazoa</taxon>
        <taxon>Chordata</taxon>
        <taxon>Craniata</taxon>
        <taxon>Vertebrata</taxon>
        <taxon>Euteleostomi</taxon>
        <taxon>Actinopterygii</taxon>
        <taxon>Chondrostei</taxon>
        <taxon>Acipenseriformes</taxon>
        <taxon>Acipenseridae</taxon>
        <taxon>Acipenser</taxon>
    </lineage>
</organism>
<evidence type="ECO:0000256" key="4">
    <source>
        <dbReference type="ARBA" id="ARBA00022729"/>
    </source>
</evidence>
<evidence type="ECO:0000256" key="3">
    <source>
        <dbReference type="ARBA" id="ARBA00022670"/>
    </source>
</evidence>
<evidence type="ECO:0000256" key="5">
    <source>
        <dbReference type="ARBA" id="ARBA00022801"/>
    </source>
</evidence>
<dbReference type="Proteomes" id="UP000289886">
    <property type="component" value="Unassembled WGS sequence"/>
</dbReference>
<dbReference type="InterPro" id="IPR001254">
    <property type="entry name" value="Trypsin_dom"/>
</dbReference>
<dbReference type="CDD" id="cd00190">
    <property type="entry name" value="Tryp_SPc"/>
    <property type="match status" value="1"/>
</dbReference>
<dbReference type="EMBL" id="SCEB01214478">
    <property type="protein sequence ID" value="RXM35120.1"/>
    <property type="molecule type" value="Genomic_DNA"/>
</dbReference>
<keyword evidence="4" id="KW-0732">Signal</keyword>
<feature type="domain" description="Peptidase S1" evidence="11">
    <location>
        <begin position="48"/>
        <end position="204"/>
    </location>
</feature>
<keyword evidence="13" id="KW-1185">Reference proteome</keyword>
<evidence type="ECO:0000256" key="8">
    <source>
        <dbReference type="ARBA" id="ARBA00023180"/>
    </source>
</evidence>
<dbReference type="InterPro" id="IPR050127">
    <property type="entry name" value="Serine_Proteases_S1"/>
</dbReference>
<dbReference type="AlphaFoldDB" id="A0A444UIW5"/>
<dbReference type="FunFam" id="2.40.10.10:FF:000054">
    <property type="entry name" value="Complement C1r subcomponent"/>
    <property type="match status" value="1"/>
</dbReference>
<dbReference type="InterPro" id="IPR033116">
    <property type="entry name" value="TRYPSIN_SER"/>
</dbReference>
<evidence type="ECO:0000259" key="11">
    <source>
        <dbReference type="PROSITE" id="PS50240"/>
    </source>
</evidence>
<sequence>MNTVTHLYLFVNEDPKQGVSDCAGMDIVDPAVLMCGAPQFSRVKKQRVANGHSATRGVSPWIAMLSRNGQPFCGGSLIGKHRTKRKDDTEQTLQAEQLILHPAYQAATFEFDIALLQLSRPATFNNYVLPVCLPDESQHSALHEGGKDACQGDSGGPMVTLNRHTGRWFLAAVVSWGDGCGVSGRFGVYSNVVRSLSWIRNITGVENV</sequence>
<comment type="catalytic activity">
    <reaction evidence="9">
        <text>Preferential cleavage: Arg-|-Xaa, Lys-|-Xaa.</text>
        <dbReference type="EC" id="3.4.21.4"/>
    </reaction>
</comment>
<dbReference type="PROSITE" id="PS50240">
    <property type="entry name" value="TRYPSIN_DOM"/>
    <property type="match status" value="1"/>
</dbReference>
<dbReference type="SMART" id="SM00020">
    <property type="entry name" value="Tryp_SPc"/>
    <property type="match status" value="1"/>
</dbReference>
<comment type="caution">
    <text evidence="12">The sequence shown here is derived from an EMBL/GenBank/DDBJ whole genome shotgun (WGS) entry which is preliminary data.</text>
</comment>
<comment type="subcellular location">
    <subcellularLocation>
        <location evidence="1">Secreted</location>
        <location evidence="1">Extracellular space</location>
    </subcellularLocation>
</comment>
<evidence type="ECO:0000256" key="1">
    <source>
        <dbReference type="ARBA" id="ARBA00004239"/>
    </source>
</evidence>
<proteinExistence type="predicted"/>
<accession>A0A444UIW5</accession>
<dbReference type="GO" id="GO:0006508">
    <property type="term" value="P:proteolysis"/>
    <property type="evidence" value="ECO:0007669"/>
    <property type="project" value="UniProtKB-KW"/>
</dbReference>
<evidence type="ECO:0000256" key="6">
    <source>
        <dbReference type="ARBA" id="ARBA00022825"/>
    </source>
</evidence>
<dbReference type="PANTHER" id="PTHR24264">
    <property type="entry name" value="TRYPSIN-RELATED"/>
    <property type="match status" value="1"/>
</dbReference>
<keyword evidence="2" id="KW-0964">Secreted</keyword>
<reference evidence="12 13" key="1">
    <citation type="submission" date="2019-01" db="EMBL/GenBank/DDBJ databases">
        <title>Draft Genome and Complete Hox-Cluster Characterization of the Sterlet Sturgeon (Acipenser ruthenus).</title>
        <authorList>
            <person name="Wei Q."/>
        </authorList>
    </citation>
    <scope>NUCLEOTIDE SEQUENCE [LARGE SCALE GENOMIC DNA]</scope>
    <source>
        <strain evidence="12">WHYD16114868_AA</strain>
        <tissue evidence="12">Blood</tissue>
    </source>
</reference>
<evidence type="ECO:0000256" key="9">
    <source>
        <dbReference type="ARBA" id="ARBA00036320"/>
    </source>
</evidence>
<evidence type="ECO:0000313" key="13">
    <source>
        <dbReference type="Proteomes" id="UP000289886"/>
    </source>
</evidence>
<keyword evidence="5" id="KW-0378">Hydrolase</keyword>
<dbReference type="SUPFAM" id="SSF50494">
    <property type="entry name" value="Trypsin-like serine proteases"/>
    <property type="match status" value="1"/>
</dbReference>
<keyword evidence="7" id="KW-1015">Disulfide bond</keyword>
<dbReference type="InterPro" id="IPR009003">
    <property type="entry name" value="Peptidase_S1_PA"/>
</dbReference>
<dbReference type="PROSITE" id="PS00135">
    <property type="entry name" value="TRYPSIN_SER"/>
    <property type="match status" value="1"/>
</dbReference>
<dbReference type="InterPro" id="IPR043504">
    <property type="entry name" value="Peptidase_S1_PA_chymotrypsin"/>
</dbReference>
<dbReference type="EC" id="3.4.21.4" evidence="10"/>
<protein>
    <recommendedName>
        <fullName evidence="10">trypsin</fullName>
        <ecNumber evidence="10">3.4.21.4</ecNumber>
    </recommendedName>
</protein>
<evidence type="ECO:0000256" key="7">
    <source>
        <dbReference type="ARBA" id="ARBA00023157"/>
    </source>
</evidence>
<dbReference type="PANTHER" id="PTHR24264:SF65">
    <property type="entry name" value="SRCR DOMAIN-CONTAINING PROTEIN"/>
    <property type="match status" value="1"/>
</dbReference>
<dbReference type="Pfam" id="PF00089">
    <property type="entry name" value="Trypsin"/>
    <property type="match status" value="2"/>
</dbReference>
<evidence type="ECO:0000313" key="12">
    <source>
        <dbReference type="EMBL" id="RXM35120.1"/>
    </source>
</evidence>
<keyword evidence="3 12" id="KW-0645">Protease</keyword>
<keyword evidence="8" id="KW-0325">Glycoprotein</keyword>
<evidence type="ECO:0000256" key="10">
    <source>
        <dbReference type="ARBA" id="ARBA00038868"/>
    </source>
</evidence>
<evidence type="ECO:0000256" key="2">
    <source>
        <dbReference type="ARBA" id="ARBA00022525"/>
    </source>
</evidence>